<keyword evidence="1" id="KW-1133">Transmembrane helix</keyword>
<dbReference type="Proteomes" id="UP001595462">
    <property type="component" value="Unassembled WGS sequence"/>
</dbReference>
<keyword evidence="1" id="KW-0472">Membrane</keyword>
<organism evidence="2 3">
    <name type="scientific">Salinisphaera aquimarina</name>
    <dbReference type="NCBI Taxonomy" id="2094031"/>
    <lineage>
        <taxon>Bacteria</taxon>
        <taxon>Pseudomonadati</taxon>
        <taxon>Pseudomonadota</taxon>
        <taxon>Gammaproteobacteria</taxon>
        <taxon>Salinisphaerales</taxon>
        <taxon>Salinisphaeraceae</taxon>
        <taxon>Salinisphaera</taxon>
    </lineage>
</organism>
<comment type="caution">
    <text evidence="2">The sequence shown here is derived from an EMBL/GenBank/DDBJ whole genome shotgun (WGS) entry which is preliminary data.</text>
</comment>
<evidence type="ECO:0000313" key="2">
    <source>
        <dbReference type="EMBL" id="MFC3104447.1"/>
    </source>
</evidence>
<keyword evidence="3" id="KW-1185">Reference proteome</keyword>
<protein>
    <submittedName>
        <fullName evidence="2">PilW family protein</fullName>
    </submittedName>
</protein>
<sequence length="263" mass="28976">MFHNHHPAMIRPARLNSSSAGFSLVELMVALVVGLLLLAGVLQILLGNRESFDAQRSKAHLQENARLASFILENTVAHAGYRTELDSSETHLFPEFGTQFAEGAVVSGQANTRGQSDTLRVRFQGEGGVHNCRGTAIGTTDEPQETSFELYVNDDDALICHVIGGDRQPLVENVDRFEVRYGLDTDNSTTGVDRYVSDLTGFDATQIRSVRVQLLLRSAPQENLLPTASAQQFSFSDRSTQTFTDRRGRLLLDQTIALRNSLP</sequence>
<dbReference type="NCBIfam" id="TIGR02532">
    <property type="entry name" value="IV_pilin_GFxxxE"/>
    <property type="match status" value="1"/>
</dbReference>
<dbReference type="EMBL" id="JBHRSS010000004">
    <property type="protein sequence ID" value="MFC3104447.1"/>
    <property type="molecule type" value="Genomic_DNA"/>
</dbReference>
<accession>A0ABV7ES62</accession>
<dbReference type="Pfam" id="PF07963">
    <property type="entry name" value="N_methyl"/>
    <property type="match status" value="1"/>
</dbReference>
<proteinExistence type="predicted"/>
<reference evidence="3" key="1">
    <citation type="journal article" date="2019" name="Int. J. Syst. Evol. Microbiol.">
        <title>The Global Catalogue of Microorganisms (GCM) 10K type strain sequencing project: providing services to taxonomists for standard genome sequencing and annotation.</title>
        <authorList>
            <consortium name="The Broad Institute Genomics Platform"/>
            <consortium name="The Broad Institute Genome Sequencing Center for Infectious Disease"/>
            <person name="Wu L."/>
            <person name="Ma J."/>
        </authorList>
    </citation>
    <scope>NUCLEOTIDE SEQUENCE [LARGE SCALE GENOMIC DNA]</scope>
    <source>
        <strain evidence="3">KCTC 52640</strain>
    </source>
</reference>
<dbReference type="InterPro" id="IPR012902">
    <property type="entry name" value="N_methyl_site"/>
</dbReference>
<gene>
    <name evidence="2" type="ORF">ACFOSU_11165</name>
</gene>
<feature type="transmembrane region" description="Helical" evidence="1">
    <location>
        <begin position="20"/>
        <end position="46"/>
    </location>
</feature>
<keyword evidence="1" id="KW-0812">Transmembrane</keyword>
<dbReference type="RefSeq" id="WP_380689589.1">
    <property type="nucleotide sequence ID" value="NZ_JBHRSS010000004.1"/>
</dbReference>
<evidence type="ECO:0000256" key="1">
    <source>
        <dbReference type="SAM" id="Phobius"/>
    </source>
</evidence>
<evidence type="ECO:0000313" key="3">
    <source>
        <dbReference type="Proteomes" id="UP001595462"/>
    </source>
</evidence>
<dbReference type="InterPro" id="IPR032092">
    <property type="entry name" value="PilW"/>
</dbReference>
<dbReference type="Pfam" id="PF16074">
    <property type="entry name" value="PilW"/>
    <property type="match status" value="1"/>
</dbReference>
<name>A0ABV7ES62_9GAMM</name>
<dbReference type="PROSITE" id="PS00409">
    <property type="entry name" value="PROKAR_NTER_METHYL"/>
    <property type="match status" value="1"/>
</dbReference>